<evidence type="ECO:0000313" key="1">
    <source>
        <dbReference type="EMBL" id="MDQ0413246.1"/>
    </source>
</evidence>
<organism evidence="1 2">
    <name type="scientific">Mesobacillus stamsii</name>
    <dbReference type="NCBI Taxonomy" id="225347"/>
    <lineage>
        <taxon>Bacteria</taxon>
        <taxon>Bacillati</taxon>
        <taxon>Bacillota</taxon>
        <taxon>Bacilli</taxon>
        <taxon>Bacillales</taxon>
        <taxon>Bacillaceae</taxon>
        <taxon>Mesobacillus</taxon>
    </lineage>
</organism>
<comment type="caution">
    <text evidence="1">The sequence shown here is derived from an EMBL/GenBank/DDBJ whole genome shotgun (WGS) entry which is preliminary data.</text>
</comment>
<keyword evidence="2" id="KW-1185">Reference proteome</keyword>
<evidence type="ECO:0000313" key="2">
    <source>
        <dbReference type="Proteomes" id="UP001242313"/>
    </source>
</evidence>
<gene>
    <name evidence="1" type="ORF">J2S25_001449</name>
</gene>
<proteinExistence type="predicted"/>
<dbReference type="RefSeq" id="WP_157841618.1">
    <property type="nucleotide sequence ID" value="NZ_JAUSUN010000006.1"/>
</dbReference>
<name>A0ABU0FUI5_9BACI</name>
<dbReference type="Proteomes" id="UP001242313">
    <property type="component" value="Unassembled WGS sequence"/>
</dbReference>
<accession>A0ABU0FUI5</accession>
<sequence>MRICEVCGRKEGFEEYKEDLFQAVMLHVCDSCREDRKTQPLGDWAY</sequence>
<reference evidence="1 2" key="1">
    <citation type="submission" date="2023-07" db="EMBL/GenBank/DDBJ databases">
        <title>Genomic Encyclopedia of Type Strains, Phase IV (KMG-IV): sequencing the most valuable type-strain genomes for metagenomic binning, comparative biology and taxonomic classification.</title>
        <authorList>
            <person name="Goeker M."/>
        </authorList>
    </citation>
    <scope>NUCLEOTIDE SEQUENCE [LARGE SCALE GENOMIC DNA]</scope>
    <source>
        <strain evidence="1 2">DSM 19598</strain>
    </source>
</reference>
<dbReference type="EMBL" id="JAUSUN010000006">
    <property type="protein sequence ID" value="MDQ0413246.1"/>
    <property type="molecule type" value="Genomic_DNA"/>
</dbReference>
<protein>
    <submittedName>
        <fullName evidence="1">Ribosome-binding protein aMBF1 (Putative translation factor)</fullName>
    </submittedName>
</protein>